<dbReference type="AlphaFoldDB" id="A0A090V6H9"/>
<reference evidence="1 2" key="1">
    <citation type="submission" date="2014-09" db="EMBL/GenBank/DDBJ databases">
        <title>Whole genome shotgun sequence of Escherichia vulneris NBRC 102420.</title>
        <authorList>
            <person name="Yoshida Y."/>
            <person name="Hosoyama A."/>
            <person name="Tsuchikane K."/>
            <person name="Ohji S."/>
            <person name="Ichikawa N."/>
            <person name="Kimura A."/>
            <person name="Yamazoe A."/>
            <person name="Ezaki T."/>
            <person name="Fujita N."/>
        </authorList>
    </citation>
    <scope>NUCLEOTIDE SEQUENCE [LARGE SCALE GENOMIC DNA]</scope>
    <source>
        <strain evidence="1 2">NBRC 102420</strain>
    </source>
</reference>
<dbReference type="STRING" id="1115515.EV102420_38_00140"/>
<proteinExistence type="predicted"/>
<evidence type="ECO:0008006" key="3">
    <source>
        <dbReference type="Google" id="ProtNLM"/>
    </source>
</evidence>
<dbReference type="eggNOG" id="ENOG5030PBM">
    <property type="taxonomic scope" value="Bacteria"/>
</dbReference>
<evidence type="ECO:0000313" key="2">
    <source>
        <dbReference type="Proteomes" id="UP000029462"/>
    </source>
</evidence>
<dbReference type="Proteomes" id="UP000029462">
    <property type="component" value="Unassembled WGS sequence"/>
</dbReference>
<gene>
    <name evidence="1" type="ORF">EV102420_38_00140</name>
</gene>
<sequence length="116" mass="12955">MPVNYTRMKATSTRLLTENGAAYPVKRKGSVTVTSGVEHREPDKTFTAIGVRTEYKPGEIDGTVIINGDMRIVFTADTELRTGDMVEVDGKWYRIEKPNPVKPGKVLLCYHAQLRA</sequence>
<accession>A0A090V6H9</accession>
<dbReference type="OrthoDB" id="6539783at2"/>
<dbReference type="EMBL" id="BBMZ01000038">
    <property type="protein sequence ID" value="GAL60411.1"/>
    <property type="molecule type" value="Genomic_DNA"/>
</dbReference>
<comment type="caution">
    <text evidence="1">The sequence shown here is derived from an EMBL/GenBank/DDBJ whole genome shotgun (WGS) entry which is preliminary data.</text>
</comment>
<keyword evidence="2" id="KW-1185">Reference proteome</keyword>
<dbReference type="RefSeq" id="WP_042395819.1">
    <property type="nucleotide sequence ID" value="NZ_BBMZ01000038.1"/>
</dbReference>
<name>A0A090V6H9_PSEVU</name>
<evidence type="ECO:0000313" key="1">
    <source>
        <dbReference type="EMBL" id="GAL60411.1"/>
    </source>
</evidence>
<protein>
    <recommendedName>
        <fullName evidence="3">Phage protein</fullName>
    </recommendedName>
</protein>
<organism evidence="1 2">
    <name type="scientific">Pseudescherichia vulneris NBRC 102420</name>
    <dbReference type="NCBI Taxonomy" id="1115515"/>
    <lineage>
        <taxon>Bacteria</taxon>
        <taxon>Pseudomonadati</taxon>
        <taxon>Pseudomonadota</taxon>
        <taxon>Gammaproteobacteria</taxon>
        <taxon>Enterobacterales</taxon>
        <taxon>Enterobacteriaceae</taxon>
        <taxon>Pseudescherichia</taxon>
    </lineage>
</organism>